<dbReference type="AlphaFoldDB" id="A0A935K0V3"/>
<gene>
    <name evidence="2" type="ORF">IPJ38_19730</name>
</gene>
<dbReference type="EMBL" id="JADJMS010000047">
    <property type="protein sequence ID" value="MBK7416995.1"/>
    <property type="molecule type" value="Genomic_DNA"/>
</dbReference>
<evidence type="ECO:0000313" key="2">
    <source>
        <dbReference type="EMBL" id="MBK7416995.1"/>
    </source>
</evidence>
<evidence type="ECO:0000313" key="3">
    <source>
        <dbReference type="Proteomes" id="UP000739411"/>
    </source>
</evidence>
<proteinExistence type="predicted"/>
<dbReference type="Proteomes" id="UP000739411">
    <property type="component" value="Unassembled WGS sequence"/>
</dbReference>
<name>A0A935K0V3_9RHOO</name>
<sequence length="94" mass="10271">MAKYLTGQRRFEFSARHRAPGRCRPRPGSAIEEDQAFIINGGGPLDLKSLDEQLWCEADGVGQRMPARPVNGDNSPCGAGTQRRAGQRPAGRHL</sequence>
<evidence type="ECO:0000256" key="1">
    <source>
        <dbReference type="SAM" id="MobiDB-lite"/>
    </source>
</evidence>
<protein>
    <submittedName>
        <fullName evidence="2">Uncharacterized protein</fullName>
    </submittedName>
</protein>
<reference evidence="2 3" key="1">
    <citation type="submission" date="2020-10" db="EMBL/GenBank/DDBJ databases">
        <title>Connecting structure to function with the recovery of over 1000 high-quality activated sludge metagenome-assembled genomes encoding full-length rRNA genes using long-read sequencing.</title>
        <authorList>
            <person name="Singleton C.M."/>
            <person name="Petriglieri F."/>
            <person name="Kristensen J.M."/>
            <person name="Kirkegaard R.H."/>
            <person name="Michaelsen T.Y."/>
            <person name="Andersen M.H."/>
            <person name="Karst S.M."/>
            <person name="Dueholm M.S."/>
            <person name="Nielsen P.H."/>
            <person name="Albertsen M."/>
        </authorList>
    </citation>
    <scope>NUCLEOTIDE SEQUENCE [LARGE SCALE GENOMIC DNA]</scope>
    <source>
        <strain evidence="2">EsbW_18-Q3-R4-48_BATAC.463</strain>
    </source>
</reference>
<organism evidence="2 3">
    <name type="scientific">Candidatus Dechloromonas phosphorivorans</name>
    <dbReference type="NCBI Taxonomy" id="2899244"/>
    <lineage>
        <taxon>Bacteria</taxon>
        <taxon>Pseudomonadati</taxon>
        <taxon>Pseudomonadota</taxon>
        <taxon>Betaproteobacteria</taxon>
        <taxon>Rhodocyclales</taxon>
        <taxon>Azonexaceae</taxon>
        <taxon>Dechloromonas</taxon>
    </lineage>
</organism>
<comment type="caution">
    <text evidence="2">The sequence shown here is derived from an EMBL/GenBank/DDBJ whole genome shotgun (WGS) entry which is preliminary data.</text>
</comment>
<feature type="region of interest" description="Disordered" evidence="1">
    <location>
        <begin position="63"/>
        <end position="94"/>
    </location>
</feature>
<accession>A0A935K0V3</accession>